<dbReference type="Proteomes" id="UP001649230">
    <property type="component" value="Chromosome"/>
</dbReference>
<evidence type="ECO:0000313" key="2">
    <source>
        <dbReference type="EMBL" id="UJF33363.1"/>
    </source>
</evidence>
<sequence length="51" mass="5648">MKRSGIFIKVFFYTIIFSAFLVGSTAVLFSSQIMSYYSGAQLQKSAPLTSN</sequence>
<organism evidence="2 3">
    <name type="scientific">Paenibacillus hexagrammi</name>
    <dbReference type="NCBI Taxonomy" id="2908839"/>
    <lineage>
        <taxon>Bacteria</taxon>
        <taxon>Bacillati</taxon>
        <taxon>Bacillota</taxon>
        <taxon>Bacilli</taxon>
        <taxon>Bacillales</taxon>
        <taxon>Paenibacillaceae</taxon>
        <taxon>Paenibacillus</taxon>
    </lineage>
</organism>
<protein>
    <submittedName>
        <fullName evidence="2">Uncharacterized protein</fullName>
    </submittedName>
</protein>
<keyword evidence="1" id="KW-0472">Membrane</keyword>
<feature type="transmembrane region" description="Helical" evidence="1">
    <location>
        <begin position="6"/>
        <end position="29"/>
    </location>
</feature>
<evidence type="ECO:0000256" key="1">
    <source>
        <dbReference type="SAM" id="Phobius"/>
    </source>
</evidence>
<keyword evidence="3" id="KW-1185">Reference proteome</keyword>
<accession>A0ABY3SHX1</accession>
<keyword evidence="1" id="KW-0812">Transmembrane</keyword>
<keyword evidence="1" id="KW-1133">Transmembrane helix</keyword>
<name>A0ABY3SHX1_9BACL</name>
<proteinExistence type="predicted"/>
<evidence type="ECO:0000313" key="3">
    <source>
        <dbReference type="Proteomes" id="UP001649230"/>
    </source>
</evidence>
<dbReference type="EMBL" id="CP090978">
    <property type="protein sequence ID" value="UJF33363.1"/>
    <property type="molecule type" value="Genomic_DNA"/>
</dbReference>
<reference evidence="2 3" key="1">
    <citation type="journal article" date="2024" name="Int. J. Syst. Evol. Microbiol.">
        <title>Paenibacillus hexagrammi sp. nov., a novel bacterium isolated from the gut content of Hexagrammos agrammus.</title>
        <authorList>
            <person name="Jung H.K."/>
            <person name="Kim D.G."/>
            <person name="Zin H."/>
            <person name="Park J."/>
            <person name="Jung H."/>
            <person name="Kim Y.O."/>
            <person name="Kong H.J."/>
            <person name="Kim J.W."/>
            <person name="Kim Y.S."/>
        </authorList>
    </citation>
    <scope>NUCLEOTIDE SEQUENCE [LARGE SCALE GENOMIC DNA]</scope>
    <source>
        <strain evidence="2 3">YPD9-1</strain>
    </source>
</reference>
<gene>
    <name evidence="2" type="ORF">L0M14_28275</name>
</gene>